<protein>
    <submittedName>
        <fullName evidence="1">Uncharacterized protein</fullName>
    </submittedName>
</protein>
<proteinExistence type="predicted"/>
<dbReference type="EMBL" id="BART01034065">
    <property type="protein sequence ID" value="GAH14109.1"/>
    <property type="molecule type" value="Genomic_DNA"/>
</dbReference>
<reference evidence="1" key="1">
    <citation type="journal article" date="2014" name="Front. Microbiol.">
        <title>High frequency of phylogenetically diverse reductive dehalogenase-homologous genes in deep subseafloor sedimentary metagenomes.</title>
        <authorList>
            <person name="Kawai M."/>
            <person name="Futagami T."/>
            <person name="Toyoda A."/>
            <person name="Takaki Y."/>
            <person name="Nishi S."/>
            <person name="Hori S."/>
            <person name="Arai W."/>
            <person name="Tsubouchi T."/>
            <person name="Morono Y."/>
            <person name="Uchiyama I."/>
            <person name="Ito T."/>
            <person name="Fujiyama A."/>
            <person name="Inagaki F."/>
            <person name="Takami H."/>
        </authorList>
    </citation>
    <scope>NUCLEOTIDE SEQUENCE</scope>
    <source>
        <strain evidence="1">Expedition CK06-06</strain>
    </source>
</reference>
<gene>
    <name evidence="1" type="ORF">S01H4_58337</name>
</gene>
<comment type="caution">
    <text evidence="1">The sequence shown here is derived from an EMBL/GenBank/DDBJ whole genome shotgun (WGS) entry which is preliminary data.</text>
</comment>
<accession>X1EAE4</accession>
<feature type="non-terminal residue" evidence="1">
    <location>
        <position position="1"/>
    </location>
</feature>
<evidence type="ECO:0000313" key="1">
    <source>
        <dbReference type="EMBL" id="GAH14109.1"/>
    </source>
</evidence>
<dbReference type="Gene3D" id="3.40.50.300">
    <property type="entry name" value="P-loop containing nucleotide triphosphate hydrolases"/>
    <property type="match status" value="1"/>
</dbReference>
<dbReference type="AlphaFoldDB" id="X1EAE4"/>
<organism evidence="1">
    <name type="scientific">marine sediment metagenome</name>
    <dbReference type="NCBI Taxonomy" id="412755"/>
    <lineage>
        <taxon>unclassified sequences</taxon>
        <taxon>metagenomes</taxon>
        <taxon>ecological metagenomes</taxon>
    </lineage>
</organism>
<dbReference type="InterPro" id="IPR027417">
    <property type="entry name" value="P-loop_NTPase"/>
</dbReference>
<name>X1EAE4_9ZZZZ</name>
<sequence>IKRTIAEFSGMSGSEIEIEIEKRAAVLEWMKHQGMRNIFEVSGVIQDYYRDPAETLKRVRAEKGAKRR</sequence>